<keyword evidence="4 6" id="KW-0472">Membrane</keyword>
<evidence type="ECO:0000256" key="6">
    <source>
        <dbReference type="SAM" id="Phobius"/>
    </source>
</evidence>
<comment type="subcellular location">
    <subcellularLocation>
        <location evidence="1">Membrane</location>
        <topology evidence="1">Multi-pass membrane protein</topology>
    </subcellularLocation>
</comment>
<dbReference type="PANTHER" id="PTHR37994:SF4">
    <property type="entry name" value="ER TRANSPORTER 6TM N-TERMINAL DOMAIN-CONTAINING PROTEIN-RELATED"/>
    <property type="match status" value="1"/>
</dbReference>
<evidence type="ECO:0000256" key="3">
    <source>
        <dbReference type="ARBA" id="ARBA00022989"/>
    </source>
</evidence>
<evidence type="ECO:0000313" key="9">
    <source>
        <dbReference type="EMBL" id="KUJ22759.1"/>
    </source>
</evidence>
<gene>
    <name evidence="9" type="ORF">LY89DRAFT_637035</name>
</gene>
<dbReference type="RefSeq" id="XP_018077114.1">
    <property type="nucleotide sequence ID" value="XM_018211513.1"/>
</dbReference>
<dbReference type="InterPro" id="IPR049453">
    <property type="entry name" value="Memb_transporter_dom"/>
</dbReference>
<evidence type="ECO:0000256" key="2">
    <source>
        <dbReference type="ARBA" id="ARBA00022692"/>
    </source>
</evidence>
<feature type="compositionally biased region" description="Basic and acidic residues" evidence="5">
    <location>
        <begin position="1"/>
        <end position="13"/>
    </location>
</feature>
<feature type="transmembrane region" description="Helical" evidence="6">
    <location>
        <begin position="496"/>
        <end position="517"/>
    </location>
</feature>
<feature type="transmembrane region" description="Helical" evidence="6">
    <location>
        <begin position="686"/>
        <end position="702"/>
    </location>
</feature>
<sequence length="1025" mass="113253">MSNSPHEPDENHADISTSTEEPNKESNFHPPSEMASPSSPPAPTPKKPSAFQRTWNTLNLNPTVITIMIKPAIAATISMAIYQSHDVAKHYLNLGYLMIIISITTVPILPRGKFLMNLVISMFLTLFGIGMVTLGQYCGIKARQHTTPANAPLAIANGYNSSASAVNAIFFMINIFAISTLRAARPAFSIPAIQYTILICVGFAYGPQEPTISASHRFIKELLYAFLTGQGISAAVCLFIIPVSSRKVFFAESKGFLMSCRSLLKKQVDFIKVLRFEKVDGDLHVKEKAKALKEASTGILSLGAKLREDVLFAKRESAMGHFRETDISELHGLLRRIMIPISGLATIVEISEGMQEEIGEQGVGEGEDRKEWTDMLSKVRDTFEGMVEILDESLLHVLILLGFVPASTRGSSTREEDVEKGAGTLPRAGEVGFGDHLEQRIKEFRRTRTEELKRWAGERGLNSVFRSGVKGAPPSAGSEIAAATSRDILASKRLHIIMFMEYLLWSTSLSILSLVLFSEQKSTSKTTHLILPKLRTLKKWLFGLLSGDPSSSSNLTDPDPLTISSEIYLGSSFSPPKDPEHLPPKNRLQKCGNGLRAAPRWLRSEAVGFGVRVTVAVMSVMILAFLRQTHGFFIEQRGVWCCVMVVIGMSPTSGSAVFSLLGNLTFTLFGMVGAYINWYIVDQKTAGVIVVFFFFMMFYFYFCARFPRFLVAIVAGALTHVLVVGYELQVRVIGVEQATATGQLYYPLYKLAPYRLLNVGAGVLVAYIFTIFPVPITEASTLRRDLGLSFFLLSKYLSAVTATVDLRLSNRGDSQDKKSPARRLEKMRHKVLEKQLHLLGSMRTNLAFLPWDLRLGGEFPVALYREVVDEVQNITNYLTIISYATESFPSFHLPPPSPSSPQTAPTPWLTRFSHFRRTTTPEAHHLTTLLTLLSAALRNAQPLPPYLALGDVGRVSDELIDGGGELLELGHLDEPGFRAVAVVETGQRCVVRSVGRCVERVRDLVGEVDFSFRLVVEGEEKVKGA</sequence>
<dbReference type="GeneID" id="28821239"/>
<feature type="transmembrane region" description="Helical" evidence="6">
    <location>
        <begin position="115"/>
        <end position="134"/>
    </location>
</feature>
<dbReference type="PANTHER" id="PTHR37994">
    <property type="entry name" value="ARAE_2_N DOMAIN-CONTAINING PROTEIN-RELATED"/>
    <property type="match status" value="1"/>
</dbReference>
<proteinExistence type="predicted"/>
<name>A0A194XRT3_MOLSC</name>
<evidence type="ECO:0000256" key="4">
    <source>
        <dbReference type="ARBA" id="ARBA00023136"/>
    </source>
</evidence>
<feature type="transmembrane region" description="Helical" evidence="6">
    <location>
        <begin position="63"/>
        <end position="82"/>
    </location>
</feature>
<reference evidence="9 10" key="1">
    <citation type="submission" date="2015-10" db="EMBL/GenBank/DDBJ databases">
        <title>Full genome of DAOMC 229536 Phialocephala scopiformis, a fungal endophyte of spruce producing the potent anti-insectan compound rugulosin.</title>
        <authorList>
            <consortium name="DOE Joint Genome Institute"/>
            <person name="Walker A.K."/>
            <person name="Frasz S.L."/>
            <person name="Seifert K.A."/>
            <person name="Miller J.D."/>
            <person name="Mondo S.J."/>
            <person name="Labutti K."/>
            <person name="Lipzen A."/>
            <person name="Dockter R."/>
            <person name="Kennedy M."/>
            <person name="Grigoriev I.V."/>
            <person name="Spatafora J.W."/>
        </authorList>
    </citation>
    <scope>NUCLEOTIDE SEQUENCE [LARGE SCALE GENOMIC DNA]</scope>
    <source>
        <strain evidence="9 10">CBS 120377</strain>
    </source>
</reference>
<dbReference type="GO" id="GO:0016020">
    <property type="term" value="C:membrane"/>
    <property type="evidence" value="ECO:0007669"/>
    <property type="project" value="UniProtKB-SubCell"/>
</dbReference>
<feature type="transmembrane region" description="Helical" evidence="6">
    <location>
        <begin position="222"/>
        <end position="241"/>
    </location>
</feature>
<evidence type="ECO:0000259" key="7">
    <source>
        <dbReference type="Pfam" id="PF10337"/>
    </source>
</evidence>
<dbReference type="OrthoDB" id="2274698at2759"/>
<feature type="transmembrane region" description="Helical" evidence="6">
    <location>
        <begin position="91"/>
        <end position="109"/>
    </location>
</feature>
<feature type="domain" description="Putative ER transporter 6TM N-terminal" evidence="7">
    <location>
        <begin position="156"/>
        <end position="355"/>
    </location>
</feature>
<dbReference type="Proteomes" id="UP000070700">
    <property type="component" value="Unassembled WGS sequence"/>
</dbReference>
<dbReference type="AlphaFoldDB" id="A0A194XRT3"/>
<evidence type="ECO:0000256" key="1">
    <source>
        <dbReference type="ARBA" id="ARBA00004141"/>
    </source>
</evidence>
<dbReference type="Pfam" id="PF13515">
    <property type="entry name" value="FUSC_2"/>
    <property type="match status" value="1"/>
</dbReference>
<dbReference type="KEGG" id="psco:LY89DRAFT_637035"/>
<dbReference type="EMBL" id="KQ947406">
    <property type="protein sequence ID" value="KUJ22759.1"/>
    <property type="molecule type" value="Genomic_DNA"/>
</dbReference>
<evidence type="ECO:0000259" key="8">
    <source>
        <dbReference type="Pfam" id="PF13515"/>
    </source>
</evidence>
<dbReference type="InParanoid" id="A0A194XRT3"/>
<feature type="transmembrane region" description="Helical" evidence="6">
    <location>
        <begin position="756"/>
        <end position="776"/>
    </location>
</feature>
<feature type="transmembrane region" description="Helical" evidence="6">
    <location>
        <begin position="187"/>
        <end position="206"/>
    </location>
</feature>
<organism evidence="9 10">
    <name type="scientific">Mollisia scopiformis</name>
    <name type="common">Conifer needle endophyte fungus</name>
    <name type="synonym">Phialocephala scopiformis</name>
    <dbReference type="NCBI Taxonomy" id="149040"/>
    <lineage>
        <taxon>Eukaryota</taxon>
        <taxon>Fungi</taxon>
        <taxon>Dikarya</taxon>
        <taxon>Ascomycota</taxon>
        <taxon>Pezizomycotina</taxon>
        <taxon>Leotiomycetes</taxon>
        <taxon>Helotiales</taxon>
        <taxon>Mollisiaceae</taxon>
        <taxon>Mollisia</taxon>
    </lineage>
</organism>
<feature type="transmembrane region" description="Helical" evidence="6">
    <location>
        <begin position="606"/>
        <end position="626"/>
    </location>
</feature>
<accession>A0A194XRT3</accession>
<evidence type="ECO:0000256" key="5">
    <source>
        <dbReference type="SAM" id="MobiDB-lite"/>
    </source>
</evidence>
<keyword evidence="10" id="KW-1185">Reference proteome</keyword>
<feature type="region of interest" description="Disordered" evidence="5">
    <location>
        <begin position="1"/>
        <end position="50"/>
    </location>
</feature>
<keyword evidence="2 6" id="KW-0812">Transmembrane</keyword>
<feature type="transmembrane region" description="Helical" evidence="6">
    <location>
        <begin position="664"/>
        <end position="681"/>
    </location>
</feature>
<dbReference type="STRING" id="149040.A0A194XRT3"/>
<evidence type="ECO:0000313" key="10">
    <source>
        <dbReference type="Proteomes" id="UP000070700"/>
    </source>
</evidence>
<feature type="transmembrane region" description="Helical" evidence="6">
    <location>
        <begin position="708"/>
        <end position="728"/>
    </location>
</feature>
<keyword evidence="3 6" id="KW-1133">Transmembrane helix</keyword>
<dbReference type="InterPro" id="IPR018823">
    <property type="entry name" value="ArAE_2_N"/>
</dbReference>
<dbReference type="Pfam" id="PF10337">
    <property type="entry name" value="ArAE_2_N"/>
    <property type="match status" value="1"/>
</dbReference>
<protein>
    <submittedName>
        <fullName evidence="9">Uncharacterized protein</fullName>
    </submittedName>
</protein>
<feature type="domain" description="Integral membrane bound transporter" evidence="8">
    <location>
        <begin position="622"/>
        <end position="768"/>
    </location>
</feature>